<accession>A0A235F9A9</accession>
<dbReference type="PANTHER" id="PTHR48228:SF5">
    <property type="entry name" value="ALPHA-METHYLACYL-COA RACEMASE"/>
    <property type="match status" value="1"/>
</dbReference>
<sequence>MLEGVTVLDFSHYLPGPFATLRLAELGAEVIKVEPPAGDPARFAGGGLVFQANNRDKKSITLNLKHESAREIALRLVRKADVLIESFRPGVLAKLGLGFDEAAEVNPKLVYCSISGYGQDSMMSSLGSHDINYMALSGALAQMKDEHGRPVHPSSTFADFIGGMAATERILAGLVSRGLTGRGSYHSISITEAVAAFMVNHVMAAKKHGTDRGIEVLNGSVVCYALYETSDNRFVSLGALEPKFWRSFCEAVRRPDWISLQYSSTDSSAGEAITELFKSQTLQHWTKFGMKTDCCMAPVLEAGELASHPYFMEKGTVFGDGQVRMHSGIEAADAAAPPEKGEHTDIVLKEWLGVSNQELLTWRSAGMI</sequence>
<dbReference type="Gene3D" id="3.30.1540.10">
    <property type="entry name" value="formyl-coa transferase, domain 3"/>
    <property type="match status" value="1"/>
</dbReference>
<dbReference type="InterPro" id="IPR044855">
    <property type="entry name" value="CoA-Trfase_III_dom3_sf"/>
</dbReference>
<evidence type="ECO:0000313" key="2">
    <source>
        <dbReference type="Proteomes" id="UP000215059"/>
    </source>
</evidence>
<dbReference type="AlphaFoldDB" id="A0A235F9A9"/>
<dbReference type="Gene3D" id="3.40.50.10540">
    <property type="entry name" value="Crotonobetainyl-coa:carnitine coa-transferase, domain 1"/>
    <property type="match status" value="1"/>
</dbReference>
<dbReference type="InterPro" id="IPR003673">
    <property type="entry name" value="CoA-Trfase_fam_III"/>
</dbReference>
<proteinExistence type="predicted"/>
<dbReference type="OrthoDB" id="9797653at2"/>
<dbReference type="PANTHER" id="PTHR48228">
    <property type="entry name" value="SUCCINYL-COA--D-CITRAMALATE COA-TRANSFERASE"/>
    <property type="match status" value="1"/>
</dbReference>
<dbReference type="EMBL" id="NOII01000003">
    <property type="protein sequence ID" value="OYD57759.1"/>
    <property type="molecule type" value="Genomic_DNA"/>
</dbReference>
<dbReference type="Pfam" id="PF02515">
    <property type="entry name" value="CoA_transf_3"/>
    <property type="match status" value="1"/>
</dbReference>
<reference evidence="1 2" key="1">
    <citation type="submission" date="2017-07" db="EMBL/GenBank/DDBJ databases">
        <title>Fictibacillus sp. nov. GDSW-R2A3 Genome sequencing and assembly.</title>
        <authorList>
            <person name="Mayilraj S."/>
        </authorList>
    </citation>
    <scope>NUCLEOTIDE SEQUENCE [LARGE SCALE GENOMIC DNA]</scope>
    <source>
        <strain evidence="1 2">GDSW-R2A3</strain>
    </source>
</reference>
<gene>
    <name evidence="1" type="ORF">CGZ90_11045</name>
</gene>
<protein>
    <submittedName>
        <fullName evidence="1">CoA transferase</fullName>
    </submittedName>
</protein>
<dbReference type="InterPro" id="IPR023606">
    <property type="entry name" value="CoA-Trfase_III_dom_1_sf"/>
</dbReference>
<keyword evidence="2" id="KW-1185">Reference proteome</keyword>
<dbReference type="InterPro" id="IPR050509">
    <property type="entry name" value="CoA-transferase_III"/>
</dbReference>
<name>A0A235F9A9_9BACL</name>
<dbReference type="GO" id="GO:0016740">
    <property type="term" value="F:transferase activity"/>
    <property type="evidence" value="ECO:0007669"/>
    <property type="project" value="UniProtKB-KW"/>
</dbReference>
<dbReference type="Proteomes" id="UP000215059">
    <property type="component" value="Unassembled WGS sequence"/>
</dbReference>
<comment type="caution">
    <text evidence="1">The sequence shown here is derived from an EMBL/GenBank/DDBJ whole genome shotgun (WGS) entry which is preliminary data.</text>
</comment>
<dbReference type="SUPFAM" id="SSF89796">
    <property type="entry name" value="CoA-transferase family III (CaiB/BaiF)"/>
    <property type="match status" value="1"/>
</dbReference>
<organism evidence="1 2">
    <name type="scientific">Fictibacillus aquaticus</name>
    <dbReference type="NCBI Taxonomy" id="2021314"/>
    <lineage>
        <taxon>Bacteria</taxon>
        <taxon>Bacillati</taxon>
        <taxon>Bacillota</taxon>
        <taxon>Bacilli</taxon>
        <taxon>Bacillales</taxon>
        <taxon>Fictibacillaceae</taxon>
        <taxon>Fictibacillus</taxon>
    </lineage>
</organism>
<keyword evidence="1" id="KW-0808">Transferase</keyword>
<evidence type="ECO:0000313" key="1">
    <source>
        <dbReference type="EMBL" id="OYD57759.1"/>
    </source>
</evidence>